<sequence length="100" mass="11487">MGAAPKDFQPRFSSAGLTLELYPQGLFPGFDTPGLLLPCWLDHPILLRVRSALEEHFWVIQEHVLSPPNEEHFWNVTVPKEIHPPYLVNILTKNCMTLRN</sequence>
<dbReference type="AlphaFoldDB" id="A0A067QYL3"/>
<protein>
    <submittedName>
        <fullName evidence="1">Uncharacterized protein</fullName>
    </submittedName>
</protein>
<dbReference type="EMBL" id="KK852871">
    <property type="protein sequence ID" value="KDR14587.1"/>
    <property type="molecule type" value="Genomic_DNA"/>
</dbReference>
<evidence type="ECO:0000313" key="2">
    <source>
        <dbReference type="Proteomes" id="UP000027135"/>
    </source>
</evidence>
<organism evidence="1 2">
    <name type="scientific">Zootermopsis nevadensis</name>
    <name type="common">Dampwood termite</name>
    <dbReference type="NCBI Taxonomy" id="136037"/>
    <lineage>
        <taxon>Eukaryota</taxon>
        <taxon>Metazoa</taxon>
        <taxon>Ecdysozoa</taxon>
        <taxon>Arthropoda</taxon>
        <taxon>Hexapoda</taxon>
        <taxon>Insecta</taxon>
        <taxon>Pterygota</taxon>
        <taxon>Neoptera</taxon>
        <taxon>Polyneoptera</taxon>
        <taxon>Dictyoptera</taxon>
        <taxon>Blattodea</taxon>
        <taxon>Blattoidea</taxon>
        <taxon>Termitoidae</taxon>
        <taxon>Termopsidae</taxon>
        <taxon>Zootermopsis</taxon>
    </lineage>
</organism>
<accession>A0A067QYL3</accession>
<name>A0A067QYL3_ZOONE</name>
<dbReference type="InParanoid" id="A0A067QYL3"/>
<evidence type="ECO:0000313" key="1">
    <source>
        <dbReference type="EMBL" id="KDR14587.1"/>
    </source>
</evidence>
<gene>
    <name evidence="1" type="ORF">L798_11317</name>
</gene>
<dbReference type="Proteomes" id="UP000027135">
    <property type="component" value="Unassembled WGS sequence"/>
</dbReference>
<keyword evidence="2" id="KW-1185">Reference proteome</keyword>
<proteinExistence type="predicted"/>
<reference evidence="1 2" key="1">
    <citation type="journal article" date="2014" name="Nat. Commun.">
        <title>Molecular traces of alternative social organization in a termite genome.</title>
        <authorList>
            <person name="Terrapon N."/>
            <person name="Li C."/>
            <person name="Robertson H.M."/>
            <person name="Ji L."/>
            <person name="Meng X."/>
            <person name="Booth W."/>
            <person name="Chen Z."/>
            <person name="Childers C.P."/>
            <person name="Glastad K.M."/>
            <person name="Gokhale K."/>
            <person name="Gowin J."/>
            <person name="Gronenberg W."/>
            <person name="Hermansen R.A."/>
            <person name="Hu H."/>
            <person name="Hunt B.G."/>
            <person name="Huylmans A.K."/>
            <person name="Khalil S.M."/>
            <person name="Mitchell R.D."/>
            <person name="Munoz-Torres M.C."/>
            <person name="Mustard J.A."/>
            <person name="Pan H."/>
            <person name="Reese J.T."/>
            <person name="Scharf M.E."/>
            <person name="Sun F."/>
            <person name="Vogel H."/>
            <person name="Xiao J."/>
            <person name="Yang W."/>
            <person name="Yang Z."/>
            <person name="Yang Z."/>
            <person name="Zhou J."/>
            <person name="Zhu J."/>
            <person name="Brent C.S."/>
            <person name="Elsik C.G."/>
            <person name="Goodisman M.A."/>
            <person name="Liberles D.A."/>
            <person name="Roe R.M."/>
            <person name="Vargo E.L."/>
            <person name="Vilcinskas A."/>
            <person name="Wang J."/>
            <person name="Bornberg-Bauer E."/>
            <person name="Korb J."/>
            <person name="Zhang G."/>
            <person name="Liebig J."/>
        </authorList>
    </citation>
    <scope>NUCLEOTIDE SEQUENCE [LARGE SCALE GENOMIC DNA]</scope>
    <source>
        <tissue evidence="1">Whole organism</tissue>
    </source>
</reference>